<dbReference type="Pfam" id="PF16925">
    <property type="entry name" value="TetR_C_13"/>
    <property type="match status" value="1"/>
</dbReference>
<keyword evidence="2 4" id="KW-0238">DNA-binding</keyword>
<comment type="caution">
    <text evidence="7">The sequence shown here is derived from an EMBL/GenBank/DDBJ whole genome shotgun (WGS) entry which is preliminary data.</text>
</comment>
<name>A0ABV7VGB6_9PROT</name>
<dbReference type="EMBL" id="JBHRYJ010000002">
    <property type="protein sequence ID" value="MFC3676097.1"/>
    <property type="molecule type" value="Genomic_DNA"/>
</dbReference>
<dbReference type="SUPFAM" id="SSF46689">
    <property type="entry name" value="Homeodomain-like"/>
    <property type="match status" value="1"/>
</dbReference>
<accession>A0ABV7VGB6</accession>
<reference evidence="8" key="1">
    <citation type="journal article" date="2019" name="Int. J. Syst. Evol. Microbiol.">
        <title>The Global Catalogue of Microorganisms (GCM) 10K type strain sequencing project: providing services to taxonomists for standard genome sequencing and annotation.</title>
        <authorList>
            <consortium name="The Broad Institute Genomics Platform"/>
            <consortium name="The Broad Institute Genome Sequencing Center for Infectious Disease"/>
            <person name="Wu L."/>
            <person name="Ma J."/>
        </authorList>
    </citation>
    <scope>NUCLEOTIDE SEQUENCE [LARGE SCALE GENOMIC DNA]</scope>
    <source>
        <strain evidence="8">KCTC 42182</strain>
    </source>
</reference>
<feature type="domain" description="HTH tetR-type" evidence="6">
    <location>
        <begin position="22"/>
        <end position="82"/>
    </location>
</feature>
<dbReference type="PANTHER" id="PTHR47506:SF1">
    <property type="entry name" value="HTH-TYPE TRANSCRIPTIONAL REGULATOR YJDC"/>
    <property type="match status" value="1"/>
</dbReference>
<evidence type="ECO:0000256" key="2">
    <source>
        <dbReference type="ARBA" id="ARBA00023125"/>
    </source>
</evidence>
<dbReference type="SUPFAM" id="SSF48498">
    <property type="entry name" value="Tetracyclin repressor-like, C-terminal domain"/>
    <property type="match status" value="1"/>
</dbReference>
<dbReference type="PANTHER" id="PTHR47506">
    <property type="entry name" value="TRANSCRIPTIONAL REGULATORY PROTEIN"/>
    <property type="match status" value="1"/>
</dbReference>
<dbReference type="Pfam" id="PF00440">
    <property type="entry name" value="TetR_N"/>
    <property type="match status" value="1"/>
</dbReference>
<dbReference type="InterPro" id="IPR009057">
    <property type="entry name" value="Homeodomain-like_sf"/>
</dbReference>
<gene>
    <name evidence="7" type="ORF">ACFOOQ_11120</name>
</gene>
<evidence type="ECO:0000313" key="8">
    <source>
        <dbReference type="Proteomes" id="UP001595711"/>
    </source>
</evidence>
<evidence type="ECO:0000256" key="5">
    <source>
        <dbReference type="SAM" id="MobiDB-lite"/>
    </source>
</evidence>
<dbReference type="PROSITE" id="PS50977">
    <property type="entry name" value="HTH_TETR_2"/>
    <property type="match status" value="1"/>
</dbReference>
<feature type="compositionally biased region" description="Basic and acidic residues" evidence="5">
    <location>
        <begin position="10"/>
        <end position="22"/>
    </location>
</feature>
<dbReference type="RefSeq" id="WP_379726067.1">
    <property type="nucleotide sequence ID" value="NZ_JBHRYJ010000002.1"/>
</dbReference>
<keyword evidence="1" id="KW-0805">Transcription regulation</keyword>
<sequence length="227" mass="24415">MAVRAVTSRKTGEAKPKGRPRGFDRDAALQAAMQVFWLRGYEGTSLSDLTKAMGINAPSLYAAFTCKEALFEEALELYETAEGALPQRLLREGKTAKEGFAAMLRFYAGYYVQTDHPPGCMVVLSAIVGAPENKSVRALMTRSRRAAMESLADRVRRGQAEGDVPATADASAIAAFYTTLVQGMSIQARDDATRKQLLASVEMALAAWDGLMAAKSAKAKPAGQVRS</sequence>
<dbReference type="InterPro" id="IPR001647">
    <property type="entry name" value="HTH_TetR"/>
</dbReference>
<feature type="DNA-binding region" description="H-T-H motif" evidence="4">
    <location>
        <begin position="45"/>
        <end position="64"/>
    </location>
</feature>
<proteinExistence type="predicted"/>
<dbReference type="Gene3D" id="1.10.357.10">
    <property type="entry name" value="Tetracycline Repressor, domain 2"/>
    <property type="match status" value="1"/>
</dbReference>
<organism evidence="7 8">
    <name type="scientific">Ferrovibrio xuzhouensis</name>
    <dbReference type="NCBI Taxonomy" id="1576914"/>
    <lineage>
        <taxon>Bacteria</taxon>
        <taxon>Pseudomonadati</taxon>
        <taxon>Pseudomonadota</taxon>
        <taxon>Alphaproteobacteria</taxon>
        <taxon>Rhodospirillales</taxon>
        <taxon>Rhodospirillaceae</taxon>
        <taxon>Ferrovibrio</taxon>
    </lineage>
</organism>
<evidence type="ECO:0000256" key="4">
    <source>
        <dbReference type="PROSITE-ProRule" id="PRU00335"/>
    </source>
</evidence>
<protein>
    <submittedName>
        <fullName evidence="7">TetR/AcrR family transcriptional regulator</fullName>
    </submittedName>
</protein>
<dbReference type="InterPro" id="IPR011075">
    <property type="entry name" value="TetR_C"/>
</dbReference>
<evidence type="ECO:0000256" key="1">
    <source>
        <dbReference type="ARBA" id="ARBA00023015"/>
    </source>
</evidence>
<keyword evidence="3" id="KW-0804">Transcription</keyword>
<dbReference type="Proteomes" id="UP001595711">
    <property type="component" value="Unassembled WGS sequence"/>
</dbReference>
<keyword evidence="8" id="KW-1185">Reference proteome</keyword>
<dbReference type="Gene3D" id="1.10.10.60">
    <property type="entry name" value="Homeodomain-like"/>
    <property type="match status" value="1"/>
</dbReference>
<dbReference type="InterPro" id="IPR036271">
    <property type="entry name" value="Tet_transcr_reg_TetR-rel_C_sf"/>
</dbReference>
<feature type="region of interest" description="Disordered" evidence="5">
    <location>
        <begin position="1"/>
        <end position="22"/>
    </location>
</feature>
<evidence type="ECO:0000313" key="7">
    <source>
        <dbReference type="EMBL" id="MFC3676097.1"/>
    </source>
</evidence>
<evidence type="ECO:0000259" key="6">
    <source>
        <dbReference type="PROSITE" id="PS50977"/>
    </source>
</evidence>
<evidence type="ECO:0000256" key="3">
    <source>
        <dbReference type="ARBA" id="ARBA00023163"/>
    </source>
</evidence>